<reference evidence="2" key="1">
    <citation type="journal article" date="2021" name="Nat. Commun.">
        <title>Genetic determinants of endophytism in the Arabidopsis root mycobiome.</title>
        <authorList>
            <person name="Mesny F."/>
            <person name="Miyauchi S."/>
            <person name="Thiergart T."/>
            <person name="Pickel B."/>
            <person name="Atanasova L."/>
            <person name="Karlsson M."/>
            <person name="Huettel B."/>
            <person name="Barry K.W."/>
            <person name="Haridas S."/>
            <person name="Chen C."/>
            <person name="Bauer D."/>
            <person name="Andreopoulos W."/>
            <person name="Pangilinan J."/>
            <person name="LaButti K."/>
            <person name="Riley R."/>
            <person name="Lipzen A."/>
            <person name="Clum A."/>
            <person name="Drula E."/>
            <person name="Henrissat B."/>
            <person name="Kohler A."/>
            <person name="Grigoriev I.V."/>
            <person name="Martin F.M."/>
            <person name="Hacquard S."/>
        </authorList>
    </citation>
    <scope>NUCLEOTIDE SEQUENCE</scope>
    <source>
        <strain evidence="2">MPI-SDFR-AT-0073</strain>
    </source>
</reference>
<dbReference type="RefSeq" id="XP_045953541.1">
    <property type="nucleotide sequence ID" value="XM_046097048.1"/>
</dbReference>
<dbReference type="EMBL" id="JAGPXC010000009">
    <property type="protein sequence ID" value="KAH6647027.1"/>
    <property type="molecule type" value="Genomic_DNA"/>
</dbReference>
<sequence length="213" mass="24039">WLSQCISHECETKTESSYCPEYLINTSTLKLAPQVGICQYAALSYVWGGPEIPQLTLKDMKTIAPDQDSWSIGQHWESVPQTIKDAILLCQLLSIDYLWVDSLCILHERPDQKAFGDTHLARQMCDVYESAHLTIVGAAAKDSWAGLPGLRAGTRNTKQHTLQLGDVLLAVVQRSPREALESSIWNTRAWTFQESILSNRLIIFTDEHCFWSC</sequence>
<organism evidence="2 3">
    <name type="scientific">Truncatella angustata</name>
    <dbReference type="NCBI Taxonomy" id="152316"/>
    <lineage>
        <taxon>Eukaryota</taxon>
        <taxon>Fungi</taxon>
        <taxon>Dikarya</taxon>
        <taxon>Ascomycota</taxon>
        <taxon>Pezizomycotina</taxon>
        <taxon>Sordariomycetes</taxon>
        <taxon>Xylariomycetidae</taxon>
        <taxon>Amphisphaeriales</taxon>
        <taxon>Sporocadaceae</taxon>
        <taxon>Truncatella</taxon>
    </lineage>
</organism>
<dbReference type="OrthoDB" id="2958217at2759"/>
<feature type="non-terminal residue" evidence="2">
    <location>
        <position position="213"/>
    </location>
</feature>
<evidence type="ECO:0000313" key="2">
    <source>
        <dbReference type="EMBL" id="KAH6647027.1"/>
    </source>
</evidence>
<dbReference type="AlphaFoldDB" id="A0A9P8UC72"/>
<feature type="domain" description="Heterokaryon incompatibility" evidence="1">
    <location>
        <begin position="40"/>
        <end position="194"/>
    </location>
</feature>
<keyword evidence="3" id="KW-1185">Reference proteome</keyword>
<protein>
    <submittedName>
        <fullName evidence="2">Heterokaryon incompatibility protein-domain-containing protein</fullName>
    </submittedName>
</protein>
<gene>
    <name evidence="2" type="ORF">BKA67DRAFT_497433</name>
</gene>
<comment type="caution">
    <text evidence="2">The sequence shown here is derived from an EMBL/GenBank/DDBJ whole genome shotgun (WGS) entry which is preliminary data.</text>
</comment>
<feature type="non-terminal residue" evidence="2">
    <location>
        <position position="1"/>
    </location>
</feature>
<proteinExistence type="predicted"/>
<name>A0A9P8UC72_9PEZI</name>
<dbReference type="Pfam" id="PF06985">
    <property type="entry name" value="HET"/>
    <property type="match status" value="1"/>
</dbReference>
<dbReference type="InterPro" id="IPR010730">
    <property type="entry name" value="HET"/>
</dbReference>
<evidence type="ECO:0000259" key="1">
    <source>
        <dbReference type="Pfam" id="PF06985"/>
    </source>
</evidence>
<dbReference type="Proteomes" id="UP000758603">
    <property type="component" value="Unassembled WGS sequence"/>
</dbReference>
<dbReference type="PANTHER" id="PTHR33112:SF16">
    <property type="entry name" value="HETEROKARYON INCOMPATIBILITY DOMAIN-CONTAINING PROTEIN"/>
    <property type="match status" value="1"/>
</dbReference>
<dbReference type="GeneID" id="70125940"/>
<dbReference type="PANTHER" id="PTHR33112">
    <property type="entry name" value="DOMAIN PROTEIN, PUTATIVE-RELATED"/>
    <property type="match status" value="1"/>
</dbReference>
<evidence type="ECO:0000313" key="3">
    <source>
        <dbReference type="Proteomes" id="UP000758603"/>
    </source>
</evidence>
<accession>A0A9P8UC72</accession>